<name>A0A934QE61_9MICO</name>
<dbReference type="Gene3D" id="3.40.50.2300">
    <property type="match status" value="2"/>
</dbReference>
<proteinExistence type="predicted"/>
<feature type="transmembrane region" description="Helical" evidence="2">
    <location>
        <begin position="140"/>
        <end position="161"/>
    </location>
</feature>
<reference evidence="3" key="1">
    <citation type="submission" date="2020-12" db="EMBL/GenBank/DDBJ databases">
        <title>Leucobacter sp. CAS2, isolated from Chromium sludge.</title>
        <authorList>
            <person name="Xu Z."/>
        </authorList>
    </citation>
    <scope>NUCLEOTIDE SEQUENCE</scope>
    <source>
        <strain evidence="3">CSA2</strain>
    </source>
</reference>
<sequence>MTGVRRRGPGSSAPAETPGAPPEGGDGPRRGRSTWQGPVPAELDPAAPGPRRRGSSGAGPGPVDDGAKIPGTHQTVVRRNASGGDTTPSTGARRTGRASEQSRDGHDDHLGDDLDADDRASDAEEGEAAPENPWRQPRTILLAVLAGVLALVLVIMLVLILRPKTADPVAISVPVALTGVNAPKGLTLGVVVSIGQGAVEGAEWASAAEGAAVAKARLLEGGSEIALIVENDHGTSDGAKAAVTSLHEKGASGIVFATSGEHLAAGVTAAIEAKLPVVLAYETIPDSARSAAVWTLAPGEKALEAAYRGAIGEFTNPVLIAAGPGVPDGLAFSETLRASGSDLAPVAEAAAARAGADASAHRAYPGTDLAEKEQPKSEKKPADVLVISGNARSLATIVKELQARNVSVPLVLAPAAGSPGFTRSLQEQGGSVTASLETIGVNVGDAAALGSGTQARAASAFLQEVRLLAADPEAKNLSGDGPFSDVAPWADVRSHDAVVALAAAAGKAGSTSPEQIGQELAKLQLTASDGAAGTLLDFRRKEAASGRVQLLHATGQSLGLRPTSDAPLTWFPAPDAGQ</sequence>
<evidence type="ECO:0000313" key="3">
    <source>
        <dbReference type="EMBL" id="MBK0421447.1"/>
    </source>
</evidence>
<feature type="compositionally biased region" description="Low complexity" evidence="1">
    <location>
        <begin position="9"/>
        <end position="18"/>
    </location>
</feature>
<feature type="compositionally biased region" description="Basic and acidic residues" evidence="1">
    <location>
        <begin position="369"/>
        <end position="380"/>
    </location>
</feature>
<feature type="compositionally biased region" description="Polar residues" evidence="1">
    <location>
        <begin position="72"/>
        <end position="92"/>
    </location>
</feature>
<dbReference type="InterPro" id="IPR028082">
    <property type="entry name" value="Peripla_BP_I"/>
</dbReference>
<keyword evidence="2" id="KW-0472">Membrane</keyword>
<dbReference type="AlphaFoldDB" id="A0A934QE61"/>
<feature type="compositionally biased region" description="Basic and acidic residues" evidence="1">
    <location>
        <begin position="100"/>
        <end position="122"/>
    </location>
</feature>
<dbReference type="Proteomes" id="UP000618733">
    <property type="component" value="Unassembled WGS sequence"/>
</dbReference>
<accession>A0A934QE61</accession>
<keyword evidence="4" id="KW-1185">Reference proteome</keyword>
<keyword evidence="2" id="KW-1133">Transmembrane helix</keyword>
<evidence type="ECO:0000256" key="2">
    <source>
        <dbReference type="SAM" id="Phobius"/>
    </source>
</evidence>
<organism evidence="3 4">
    <name type="scientific">Leucobacter edaphi</name>
    <dbReference type="NCBI Taxonomy" id="2796472"/>
    <lineage>
        <taxon>Bacteria</taxon>
        <taxon>Bacillati</taxon>
        <taxon>Actinomycetota</taxon>
        <taxon>Actinomycetes</taxon>
        <taxon>Micrococcales</taxon>
        <taxon>Microbacteriaceae</taxon>
        <taxon>Leucobacter</taxon>
    </lineage>
</organism>
<feature type="region of interest" description="Disordered" evidence="1">
    <location>
        <begin position="1"/>
        <end position="132"/>
    </location>
</feature>
<evidence type="ECO:0000313" key="4">
    <source>
        <dbReference type="Proteomes" id="UP000618733"/>
    </source>
</evidence>
<comment type="caution">
    <text evidence="3">The sequence shown here is derived from an EMBL/GenBank/DDBJ whole genome shotgun (WGS) entry which is preliminary data.</text>
</comment>
<gene>
    <name evidence="3" type="ORF">JD292_05090</name>
</gene>
<dbReference type="EMBL" id="JAEHOI010000004">
    <property type="protein sequence ID" value="MBK0421447.1"/>
    <property type="molecule type" value="Genomic_DNA"/>
</dbReference>
<evidence type="ECO:0000256" key="1">
    <source>
        <dbReference type="SAM" id="MobiDB-lite"/>
    </source>
</evidence>
<feature type="region of interest" description="Disordered" evidence="1">
    <location>
        <begin position="358"/>
        <end position="380"/>
    </location>
</feature>
<dbReference type="SUPFAM" id="SSF53822">
    <property type="entry name" value="Periplasmic binding protein-like I"/>
    <property type="match status" value="1"/>
</dbReference>
<protein>
    <recommendedName>
        <fullName evidence="5">Leucine-binding protein domain-containing protein</fullName>
    </recommendedName>
</protein>
<evidence type="ECO:0008006" key="5">
    <source>
        <dbReference type="Google" id="ProtNLM"/>
    </source>
</evidence>
<dbReference type="RefSeq" id="WP_200131659.1">
    <property type="nucleotide sequence ID" value="NZ_JAEHOI010000004.1"/>
</dbReference>
<keyword evidence="2" id="KW-0812">Transmembrane</keyword>